<dbReference type="InterPro" id="IPR035965">
    <property type="entry name" value="PAS-like_dom_sf"/>
</dbReference>
<evidence type="ECO:0000259" key="20">
    <source>
        <dbReference type="PROSITE" id="PS50112"/>
    </source>
</evidence>
<evidence type="ECO:0000256" key="5">
    <source>
        <dbReference type="ARBA" id="ARBA00022679"/>
    </source>
</evidence>
<evidence type="ECO:0000256" key="4">
    <source>
        <dbReference type="ARBA" id="ARBA00022553"/>
    </source>
</evidence>
<dbReference type="Proteomes" id="UP001209229">
    <property type="component" value="Unassembled WGS sequence"/>
</dbReference>
<dbReference type="SUPFAM" id="SSF55874">
    <property type="entry name" value="ATPase domain of HSP90 chaperone/DNA topoisomerase II/histidine kinase"/>
    <property type="match status" value="1"/>
</dbReference>
<dbReference type="InterPro" id="IPR036890">
    <property type="entry name" value="HATPase_C_sf"/>
</dbReference>
<keyword evidence="10 17" id="KW-1133">Transmembrane helix</keyword>
<feature type="domain" description="Histidine kinase" evidence="18">
    <location>
        <begin position="370"/>
        <end position="591"/>
    </location>
</feature>
<comment type="subunit">
    <text evidence="13">At low DSF concentrations, interacts with RpfF.</text>
</comment>
<evidence type="ECO:0000256" key="9">
    <source>
        <dbReference type="ARBA" id="ARBA00022840"/>
    </source>
</evidence>
<feature type="domain" description="PAC" evidence="21">
    <location>
        <begin position="301"/>
        <end position="352"/>
    </location>
</feature>
<dbReference type="Gene3D" id="3.30.565.10">
    <property type="entry name" value="Histidine kinase-like ATPase, C-terminal domain"/>
    <property type="match status" value="1"/>
</dbReference>
<dbReference type="CDD" id="cd00082">
    <property type="entry name" value="HisKA"/>
    <property type="match status" value="1"/>
</dbReference>
<dbReference type="PROSITE" id="PS50113">
    <property type="entry name" value="PAC"/>
    <property type="match status" value="1"/>
</dbReference>
<keyword evidence="11" id="KW-0902">Two-component regulatory system</keyword>
<dbReference type="PROSITE" id="PS50112">
    <property type="entry name" value="PAS"/>
    <property type="match status" value="1"/>
</dbReference>
<evidence type="ECO:0000313" key="22">
    <source>
        <dbReference type="EMBL" id="MCW3787456.1"/>
    </source>
</evidence>
<dbReference type="Pfam" id="PF13675">
    <property type="entry name" value="PilJ"/>
    <property type="match status" value="1"/>
</dbReference>
<proteinExistence type="predicted"/>
<feature type="transmembrane region" description="Helical" evidence="17">
    <location>
        <begin position="179"/>
        <end position="200"/>
    </location>
</feature>
<evidence type="ECO:0000256" key="14">
    <source>
        <dbReference type="ARBA" id="ARBA00068150"/>
    </source>
</evidence>
<evidence type="ECO:0000256" key="11">
    <source>
        <dbReference type="ARBA" id="ARBA00023012"/>
    </source>
</evidence>
<keyword evidence="9 22" id="KW-0067">ATP-binding</keyword>
<dbReference type="PANTHER" id="PTHR43047:SF72">
    <property type="entry name" value="OSMOSENSING HISTIDINE PROTEIN KINASE SLN1"/>
    <property type="match status" value="1"/>
</dbReference>
<evidence type="ECO:0000256" key="12">
    <source>
        <dbReference type="ARBA" id="ARBA00023136"/>
    </source>
</evidence>
<dbReference type="PRINTS" id="PR00344">
    <property type="entry name" value="BCTRLSENSOR"/>
</dbReference>
<evidence type="ECO:0000259" key="21">
    <source>
        <dbReference type="PROSITE" id="PS50113"/>
    </source>
</evidence>
<dbReference type="InterPro" id="IPR001789">
    <property type="entry name" value="Sig_transdc_resp-reg_receiver"/>
</dbReference>
<keyword evidence="16" id="KW-0175">Coiled coil</keyword>
<dbReference type="SUPFAM" id="SSF55785">
    <property type="entry name" value="PYP-like sensor domain (PAS domain)"/>
    <property type="match status" value="1"/>
</dbReference>
<organism evidence="22 23">
    <name type="scientific">Plebeiibacterium sediminum</name>
    <dbReference type="NCBI Taxonomy" id="2992112"/>
    <lineage>
        <taxon>Bacteria</taxon>
        <taxon>Pseudomonadati</taxon>
        <taxon>Bacteroidota</taxon>
        <taxon>Bacteroidia</taxon>
        <taxon>Marinilabiliales</taxon>
        <taxon>Marinilabiliaceae</taxon>
        <taxon>Plebeiibacterium</taxon>
    </lineage>
</organism>
<dbReference type="EMBL" id="JAPDPJ010000030">
    <property type="protein sequence ID" value="MCW3787456.1"/>
    <property type="molecule type" value="Genomic_DNA"/>
</dbReference>
<dbReference type="PROSITE" id="PS50109">
    <property type="entry name" value="HIS_KIN"/>
    <property type="match status" value="1"/>
</dbReference>
<dbReference type="InterPro" id="IPR036097">
    <property type="entry name" value="HisK_dim/P_sf"/>
</dbReference>
<keyword evidence="4 15" id="KW-0597">Phosphoprotein</keyword>
<evidence type="ECO:0000256" key="15">
    <source>
        <dbReference type="PROSITE-ProRule" id="PRU00169"/>
    </source>
</evidence>
<evidence type="ECO:0000256" key="2">
    <source>
        <dbReference type="ARBA" id="ARBA00004141"/>
    </source>
</evidence>
<dbReference type="CDD" id="cd16922">
    <property type="entry name" value="HATPase_EvgS-ArcB-TorS-like"/>
    <property type="match status" value="1"/>
</dbReference>
<dbReference type="Pfam" id="PF00072">
    <property type="entry name" value="Response_reg"/>
    <property type="match status" value="1"/>
</dbReference>
<keyword evidence="6 17" id="KW-0812">Transmembrane</keyword>
<evidence type="ECO:0000256" key="13">
    <source>
        <dbReference type="ARBA" id="ARBA00064003"/>
    </source>
</evidence>
<dbReference type="PANTHER" id="PTHR43047">
    <property type="entry name" value="TWO-COMPONENT HISTIDINE PROTEIN KINASE"/>
    <property type="match status" value="1"/>
</dbReference>
<dbReference type="SUPFAM" id="SSF52172">
    <property type="entry name" value="CheY-like"/>
    <property type="match status" value="1"/>
</dbReference>
<feature type="transmembrane region" description="Helical" evidence="17">
    <location>
        <begin position="12"/>
        <end position="33"/>
    </location>
</feature>
<evidence type="ECO:0000313" key="23">
    <source>
        <dbReference type="Proteomes" id="UP001209229"/>
    </source>
</evidence>
<dbReference type="FunFam" id="1.10.287.130:FF:000002">
    <property type="entry name" value="Two-component osmosensing histidine kinase"/>
    <property type="match status" value="1"/>
</dbReference>
<dbReference type="InterPro" id="IPR029095">
    <property type="entry name" value="NarX-like_N"/>
</dbReference>
<dbReference type="SMART" id="SM00448">
    <property type="entry name" value="REC"/>
    <property type="match status" value="1"/>
</dbReference>
<dbReference type="NCBIfam" id="TIGR00229">
    <property type="entry name" value="sensory_box"/>
    <property type="match status" value="1"/>
</dbReference>
<dbReference type="InterPro" id="IPR005467">
    <property type="entry name" value="His_kinase_dom"/>
</dbReference>
<dbReference type="InterPro" id="IPR003661">
    <property type="entry name" value="HisK_dim/P_dom"/>
</dbReference>
<dbReference type="GO" id="GO:0000155">
    <property type="term" value="F:phosphorelay sensor kinase activity"/>
    <property type="evidence" value="ECO:0007669"/>
    <property type="project" value="InterPro"/>
</dbReference>
<keyword evidence="5" id="KW-0808">Transferase</keyword>
<dbReference type="InterPro" id="IPR004358">
    <property type="entry name" value="Sig_transdc_His_kin-like_C"/>
</dbReference>
<dbReference type="SMART" id="SM00388">
    <property type="entry name" value="HisKA"/>
    <property type="match status" value="1"/>
</dbReference>
<feature type="domain" description="PAS" evidence="20">
    <location>
        <begin position="226"/>
        <end position="297"/>
    </location>
</feature>
<dbReference type="PROSITE" id="PS50110">
    <property type="entry name" value="RESPONSE_REGULATORY"/>
    <property type="match status" value="1"/>
</dbReference>
<comment type="catalytic activity">
    <reaction evidence="1">
        <text>ATP + protein L-histidine = ADP + protein N-phospho-L-histidine.</text>
        <dbReference type="EC" id="2.7.13.3"/>
    </reaction>
</comment>
<keyword evidence="12 17" id="KW-0472">Membrane</keyword>
<dbReference type="EC" id="2.7.13.3" evidence="3"/>
<accession>A0AAE3SFN8</accession>
<dbReference type="InterPro" id="IPR000700">
    <property type="entry name" value="PAS-assoc_C"/>
</dbReference>
<dbReference type="AlphaFoldDB" id="A0AAE3SFN8"/>
<evidence type="ECO:0000256" key="16">
    <source>
        <dbReference type="SAM" id="Coils"/>
    </source>
</evidence>
<dbReference type="CDD" id="cd00130">
    <property type="entry name" value="PAS"/>
    <property type="match status" value="1"/>
</dbReference>
<dbReference type="Gene3D" id="1.10.287.130">
    <property type="match status" value="1"/>
</dbReference>
<evidence type="ECO:0000256" key="3">
    <source>
        <dbReference type="ARBA" id="ARBA00012438"/>
    </source>
</evidence>
<name>A0AAE3SFN8_9BACT</name>
<feature type="coiled-coil region" evidence="16">
    <location>
        <begin position="206"/>
        <end position="236"/>
    </location>
</feature>
<keyword evidence="23" id="KW-1185">Reference proteome</keyword>
<evidence type="ECO:0000256" key="17">
    <source>
        <dbReference type="SAM" id="Phobius"/>
    </source>
</evidence>
<dbReference type="Gene3D" id="3.30.450.20">
    <property type="entry name" value="PAS domain"/>
    <property type="match status" value="1"/>
</dbReference>
<evidence type="ECO:0000259" key="18">
    <source>
        <dbReference type="PROSITE" id="PS50109"/>
    </source>
</evidence>
<dbReference type="Gene3D" id="3.40.50.2300">
    <property type="match status" value="1"/>
</dbReference>
<dbReference type="SUPFAM" id="SSF47384">
    <property type="entry name" value="Homodimeric domain of signal transducing histidine kinase"/>
    <property type="match status" value="1"/>
</dbReference>
<evidence type="ECO:0000256" key="6">
    <source>
        <dbReference type="ARBA" id="ARBA00022692"/>
    </source>
</evidence>
<dbReference type="InterPro" id="IPR011006">
    <property type="entry name" value="CheY-like_superfamily"/>
</dbReference>
<comment type="subcellular location">
    <subcellularLocation>
        <location evidence="2">Membrane</location>
        <topology evidence="2">Multi-pass membrane protein</topology>
    </subcellularLocation>
</comment>
<dbReference type="SMART" id="SM00387">
    <property type="entry name" value="HATPase_c"/>
    <property type="match status" value="1"/>
</dbReference>
<dbReference type="InterPro" id="IPR003594">
    <property type="entry name" value="HATPase_dom"/>
</dbReference>
<evidence type="ECO:0000259" key="19">
    <source>
        <dbReference type="PROSITE" id="PS50110"/>
    </source>
</evidence>
<gene>
    <name evidence="22" type="ORF">OM075_13330</name>
</gene>
<dbReference type="Pfam" id="PF00512">
    <property type="entry name" value="HisKA"/>
    <property type="match status" value="1"/>
</dbReference>
<feature type="modified residue" description="4-aspartylphosphate" evidence="15">
    <location>
        <position position="665"/>
    </location>
</feature>
<sequence length="846" mass="97820">MIDKLFRSIPNYIIVLISFFILIISLAVGIILASSHQNQIFNSQKKYARYINIAGKQRMLSQRIALIVLKQKDQTHPNYLEVKELVDEFQENHKFLTTGLMNDTLSMFYFTQPTILDSRVNLFIKDIRNYLNTKNKELYGKRIIQESNDILPYLHTATGLFQYSSEDIIYSINEENKSLVIKLFLLLFAMFLIVIIPASFRIRKNDRALIEKTKILERTLEKLEENESLLRLALEKNGLAYWIIDQENDTKYFSSVGYEILGLDKNKEITSDIWNSIIHPDDKEKIIRDLSSLISMENEQYEHAHRIRNREGQYIWIKVYAAAEVKDQKVSKIIGIFSDINEEIKLKEQLIEAKESAILANRSKSEFLSNMSHEIRTPMNSIFGYLSILSRQIDDEVQRKYLNYINTNSKLLLSLIDDILDLAKIEAGKLEFDFGYVAIRNLIHEMKTIFNYKLRDKNLGFKIKVDDNVPLYVVTDELRLQQAITNLLGNAIKFTEEGGVELKVSAELITGSTYYLKIIVADTGIGIASENQKEIFNSFHQVDGQDIRKYGGTGLGLTITKNLILQMGGDITVQSQPGKGSDFIIEFKNITCSNNSIVKSDEDNRLQENIEFKNSTILVVDDIPDNRELIKDLLEERQLQIFSCSNGFDALRLLKEKEIDLVITDIQMPDMSGLELVDKIYRLTDRKIPVFAYTASATKNRFNKDQLSIFSAFITKPIREEVLINELIKYLPHQALNNNDKNKEIVANNVFFEKNMSVEKRNKLRAELKTMLQKHKKLKERQAMEDVKSFAVDNIDIGKTFKIDHFILYGNGLLKACEIFDIEYIINSLSEFHELLNIINDELRKN</sequence>
<dbReference type="InterPro" id="IPR013655">
    <property type="entry name" value="PAS_fold_3"/>
</dbReference>
<keyword evidence="7" id="KW-0547">Nucleotide-binding</keyword>
<dbReference type="GO" id="GO:0009927">
    <property type="term" value="F:histidine phosphotransfer kinase activity"/>
    <property type="evidence" value="ECO:0007669"/>
    <property type="project" value="TreeGrafter"/>
</dbReference>
<comment type="caution">
    <text evidence="22">The sequence shown here is derived from an EMBL/GenBank/DDBJ whole genome shotgun (WGS) entry which is preliminary data.</text>
</comment>
<keyword evidence="8" id="KW-0418">Kinase</keyword>
<dbReference type="Pfam" id="PF02518">
    <property type="entry name" value="HATPase_c"/>
    <property type="match status" value="1"/>
</dbReference>
<dbReference type="GO" id="GO:0005886">
    <property type="term" value="C:plasma membrane"/>
    <property type="evidence" value="ECO:0007669"/>
    <property type="project" value="TreeGrafter"/>
</dbReference>
<protein>
    <recommendedName>
        <fullName evidence="14">Sensory/regulatory protein RpfC</fullName>
        <ecNumber evidence="3">2.7.13.3</ecNumber>
    </recommendedName>
</protein>
<evidence type="ECO:0000256" key="7">
    <source>
        <dbReference type="ARBA" id="ARBA00022741"/>
    </source>
</evidence>
<dbReference type="FunFam" id="3.30.565.10:FF:000010">
    <property type="entry name" value="Sensor histidine kinase RcsC"/>
    <property type="match status" value="1"/>
</dbReference>
<dbReference type="InterPro" id="IPR000014">
    <property type="entry name" value="PAS"/>
</dbReference>
<feature type="domain" description="Response regulatory" evidence="19">
    <location>
        <begin position="616"/>
        <end position="731"/>
    </location>
</feature>
<evidence type="ECO:0000256" key="1">
    <source>
        <dbReference type="ARBA" id="ARBA00000085"/>
    </source>
</evidence>
<dbReference type="Pfam" id="PF08447">
    <property type="entry name" value="PAS_3"/>
    <property type="match status" value="1"/>
</dbReference>
<dbReference type="CDD" id="cd17546">
    <property type="entry name" value="REC_hyHK_CKI1_RcsC-like"/>
    <property type="match status" value="1"/>
</dbReference>
<dbReference type="GO" id="GO:0005524">
    <property type="term" value="F:ATP binding"/>
    <property type="evidence" value="ECO:0007669"/>
    <property type="project" value="UniProtKB-KW"/>
</dbReference>
<evidence type="ECO:0000256" key="8">
    <source>
        <dbReference type="ARBA" id="ARBA00022777"/>
    </source>
</evidence>
<dbReference type="RefSeq" id="WP_301191021.1">
    <property type="nucleotide sequence ID" value="NZ_JAPDPJ010000030.1"/>
</dbReference>
<evidence type="ECO:0000256" key="10">
    <source>
        <dbReference type="ARBA" id="ARBA00022989"/>
    </source>
</evidence>
<reference evidence="22" key="1">
    <citation type="submission" date="2022-10" db="EMBL/GenBank/DDBJ databases">
        <authorList>
            <person name="Yu W.X."/>
        </authorList>
    </citation>
    <scope>NUCLEOTIDE SEQUENCE</scope>
    <source>
        <strain evidence="22">AAT</strain>
    </source>
</reference>